<dbReference type="InterPro" id="IPR001496">
    <property type="entry name" value="SOCS_box"/>
</dbReference>
<dbReference type="OrthoDB" id="547796at2759"/>
<dbReference type="GO" id="GO:0016020">
    <property type="term" value="C:membrane"/>
    <property type="evidence" value="ECO:0007669"/>
    <property type="project" value="TreeGrafter"/>
</dbReference>
<dbReference type="FunFam" id="3.10.120.10:FF:000003">
    <property type="entry name" value="membrane-associated progesterone receptor component 1"/>
    <property type="match status" value="1"/>
</dbReference>
<dbReference type="InterPro" id="IPR050577">
    <property type="entry name" value="MAPR/NEUFC/NENF-like"/>
</dbReference>
<dbReference type="Proteomes" id="UP001152795">
    <property type="component" value="Unassembled WGS sequence"/>
</dbReference>
<dbReference type="GO" id="GO:0012505">
    <property type="term" value="C:endomembrane system"/>
    <property type="evidence" value="ECO:0007669"/>
    <property type="project" value="TreeGrafter"/>
</dbReference>
<gene>
    <name evidence="2" type="ORF">PACLA_8A062160</name>
</gene>
<sequence length="252" mass="29115">MDCGIFIESTSVFGKQMNNMGITWLTSVLLSFGISIQTTILTDQNLTKHRDIRERLSDFLLVFCLCFTACSVYCKNILKKHKPQARERSRMTETTSLFELREYLMSELNCYNGSNGTIYIALNGKIFDVTKDKKQYDSGGYYKMLAGRDASRAFATLSFDVNSLRSHYDDLSDLNDIQRSNLDEWEKIYTEKYDIVGKLVKAHKTKTLQDIAMNSIIKKITISQSNMHSIDLLPLPGILKRELRNFFYEHME</sequence>
<proteinExistence type="inferred from homology"/>
<reference evidence="2" key="1">
    <citation type="submission" date="2020-04" db="EMBL/GenBank/DDBJ databases">
        <authorList>
            <person name="Alioto T."/>
            <person name="Alioto T."/>
            <person name="Gomez Garrido J."/>
        </authorList>
    </citation>
    <scope>NUCLEOTIDE SEQUENCE</scope>
    <source>
        <strain evidence="2">A484AB</strain>
    </source>
</reference>
<dbReference type="InterPro" id="IPR036400">
    <property type="entry name" value="Cyt_B5-like_heme/steroid_sf"/>
</dbReference>
<accession>A0A6S7HD29</accession>
<name>A0A6S7HD29_PARCT</name>
<evidence type="ECO:0000256" key="1">
    <source>
        <dbReference type="ARBA" id="ARBA00038357"/>
    </source>
</evidence>
<keyword evidence="2" id="KW-0675">Receptor</keyword>
<dbReference type="EMBL" id="CACRXK020004288">
    <property type="protein sequence ID" value="CAB4002206.1"/>
    <property type="molecule type" value="Genomic_DNA"/>
</dbReference>
<dbReference type="Gene3D" id="3.10.120.10">
    <property type="entry name" value="Cytochrome b5-like heme/steroid binding domain"/>
    <property type="match status" value="1"/>
</dbReference>
<dbReference type="SMART" id="SM01117">
    <property type="entry name" value="Cyt-b5"/>
    <property type="match status" value="1"/>
</dbReference>
<evidence type="ECO:0000313" key="3">
    <source>
        <dbReference type="Proteomes" id="UP001152795"/>
    </source>
</evidence>
<comment type="caution">
    <text evidence="2">The sequence shown here is derived from an EMBL/GenBank/DDBJ whole genome shotgun (WGS) entry which is preliminary data.</text>
</comment>
<dbReference type="PANTHER" id="PTHR10281:SF76">
    <property type="entry name" value="CALCUTTA CUP-RELATED"/>
    <property type="match status" value="1"/>
</dbReference>
<dbReference type="InterPro" id="IPR001199">
    <property type="entry name" value="Cyt_B5-like_heme/steroid-bd"/>
</dbReference>
<dbReference type="PANTHER" id="PTHR10281">
    <property type="entry name" value="MEMBRANE-ASSOCIATED PROGESTERONE RECEPTOR COMPONENT-RELATED"/>
    <property type="match status" value="1"/>
</dbReference>
<evidence type="ECO:0000313" key="2">
    <source>
        <dbReference type="EMBL" id="CAB4002206.1"/>
    </source>
</evidence>
<protein>
    <submittedName>
        <fullName evidence="2">Membrane-associated progesterone receptor component 1</fullName>
    </submittedName>
</protein>
<dbReference type="Pfam" id="PF00173">
    <property type="entry name" value="Cyt-b5"/>
    <property type="match status" value="1"/>
</dbReference>
<comment type="similarity">
    <text evidence="1">Belongs to the cytochrome b5 family. MAPR subfamily.</text>
</comment>
<dbReference type="PROSITE" id="PS50225">
    <property type="entry name" value="SOCS"/>
    <property type="match status" value="1"/>
</dbReference>
<organism evidence="2 3">
    <name type="scientific">Paramuricea clavata</name>
    <name type="common">Red gorgonian</name>
    <name type="synonym">Violescent sea-whip</name>
    <dbReference type="NCBI Taxonomy" id="317549"/>
    <lineage>
        <taxon>Eukaryota</taxon>
        <taxon>Metazoa</taxon>
        <taxon>Cnidaria</taxon>
        <taxon>Anthozoa</taxon>
        <taxon>Octocorallia</taxon>
        <taxon>Malacalcyonacea</taxon>
        <taxon>Plexauridae</taxon>
        <taxon>Paramuricea</taxon>
    </lineage>
</organism>
<keyword evidence="3" id="KW-1185">Reference proteome</keyword>
<dbReference type="SUPFAM" id="SSF55856">
    <property type="entry name" value="Cytochrome b5-like heme/steroid binding domain"/>
    <property type="match status" value="1"/>
</dbReference>
<dbReference type="AlphaFoldDB" id="A0A6S7HD29"/>